<dbReference type="InParanoid" id="A0A409VZE1"/>
<gene>
    <name evidence="2" type="ORF">CVT26_010559</name>
</gene>
<proteinExistence type="predicted"/>
<organism evidence="2 3">
    <name type="scientific">Gymnopilus dilepis</name>
    <dbReference type="NCBI Taxonomy" id="231916"/>
    <lineage>
        <taxon>Eukaryota</taxon>
        <taxon>Fungi</taxon>
        <taxon>Dikarya</taxon>
        <taxon>Basidiomycota</taxon>
        <taxon>Agaricomycotina</taxon>
        <taxon>Agaricomycetes</taxon>
        <taxon>Agaricomycetidae</taxon>
        <taxon>Agaricales</taxon>
        <taxon>Agaricineae</taxon>
        <taxon>Hymenogastraceae</taxon>
        <taxon>Gymnopilus</taxon>
    </lineage>
</organism>
<evidence type="ECO:0000313" key="3">
    <source>
        <dbReference type="Proteomes" id="UP000284706"/>
    </source>
</evidence>
<feature type="region of interest" description="Disordered" evidence="1">
    <location>
        <begin position="173"/>
        <end position="204"/>
    </location>
</feature>
<dbReference type="AlphaFoldDB" id="A0A409VZE1"/>
<evidence type="ECO:0000256" key="1">
    <source>
        <dbReference type="SAM" id="MobiDB-lite"/>
    </source>
</evidence>
<name>A0A409VZE1_9AGAR</name>
<comment type="caution">
    <text evidence="2">The sequence shown here is derived from an EMBL/GenBank/DDBJ whole genome shotgun (WGS) entry which is preliminary data.</text>
</comment>
<dbReference type="Proteomes" id="UP000284706">
    <property type="component" value="Unassembled WGS sequence"/>
</dbReference>
<reference evidence="2 3" key="1">
    <citation type="journal article" date="2018" name="Evol. Lett.">
        <title>Horizontal gene cluster transfer increased hallucinogenic mushroom diversity.</title>
        <authorList>
            <person name="Reynolds H.T."/>
            <person name="Vijayakumar V."/>
            <person name="Gluck-Thaler E."/>
            <person name="Korotkin H.B."/>
            <person name="Matheny P.B."/>
            <person name="Slot J.C."/>
        </authorList>
    </citation>
    <scope>NUCLEOTIDE SEQUENCE [LARGE SCALE GENOMIC DNA]</scope>
    <source>
        <strain evidence="2 3">SRW20</strain>
    </source>
</reference>
<dbReference type="EMBL" id="NHYE01005496">
    <property type="protein sequence ID" value="PPQ71591.1"/>
    <property type="molecule type" value="Genomic_DNA"/>
</dbReference>
<dbReference type="OrthoDB" id="3120089at2759"/>
<accession>A0A409VZE1</accession>
<sequence>MPAVEVPFQVQPLYRRISEALYLRAMKADEKLQIMFSIVQQEDVIRRLIELICLIQDQLSLIVCCDPPRYILTFEALRNIDREFTGIILDFKARLEAYRAAVALQKAQSGLLHIPPPKEPQQQKQLPEQLLKMVPLSSIALPGHFMQPITLPPPPPMGSATQHLVQSHAPLLAVTRNGSGNERDTKPTWDASRWNPSHIHPSDG</sequence>
<keyword evidence="3" id="KW-1185">Reference proteome</keyword>
<protein>
    <submittedName>
        <fullName evidence="2">Uncharacterized protein</fullName>
    </submittedName>
</protein>
<evidence type="ECO:0000313" key="2">
    <source>
        <dbReference type="EMBL" id="PPQ71591.1"/>
    </source>
</evidence>